<feature type="compositionally biased region" description="Basic and acidic residues" evidence="1">
    <location>
        <begin position="193"/>
        <end position="211"/>
    </location>
</feature>
<feature type="compositionally biased region" description="Low complexity" evidence="1">
    <location>
        <begin position="91"/>
        <end position="106"/>
    </location>
</feature>
<dbReference type="AlphaFoldDB" id="A0AAD7TC48"/>
<protein>
    <submittedName>
        <fullName evidence="2">Uncharacterized protein</fullName>
    </submittedName>
</protein>
<accession>A0AAD7TC48</accession>
<feature type="region of interest" description="Disordered" evidence="1">
    <location>
        <begin position="59"/>
        <end position="134"/>
    </location>
</feature>
<proteinExistence type="predicted"/>
<organism evidence="2 3">
    <name type="scientific">Aldrovandia affinis</name>
    <dbReference type="NCBI Taxonomy" id="143900"/>
    <lineage>
        <taxon>Eukaryota</taxon>
        <taxon>Metazoa</taxon>
        <taxon>Chordata</taxon>
        <taxon>Craniata</taxon>
        <taxon>Vertebrata</taxon>
        <taxon>Euteleostomi</taxon>
        <taxon>Actinopterygii</taxon>
        <taxon>Neopterygii</taxon>
        <taxon>Teleostei</taxon>
        <taxon>Notacanthiformes</taxon>
        <taxon>Halosauridae</taxon>
        <taxon>Aldrovandia</taxon>
    </lineage>
</organism>
<keyword evidence="3" id="KW-1185">Reference proteome</keyword>
<feature type="compositionally biased region" description="Basic and acidic residues" evidence="1">
    <location>
        <begin position="113"/>
        <end position="126"/>
    </location>
</feature>
<feature type="region of interest" description="Disordered" evidence="1">
    <location>
        <begin position="174"/>
        <end position="218"/>
    </location>
</feature>
<reference evidence="2" key="1">
    <citation type="journal article" date="2023" name="Science">
        <title>Genome structures resolve the early diversification of teleost fishes.</title>
        <authorList>
            <person name="Parey E."/>
            <person name="Louis A."/>
            <person name="Montfort J."/>
            <person name="Bouchez O."/>
            <person name="Roques C."/>
            <person name="Iampietro C."/>
            <person name="Lluch J."/>
            <person name="Castinel A."/>
            <person name="Donnadieu C."/>
            <person name="Desvignes T."/>
            <person name="Floi Bucao C."/>
            <person name="Jouanno E."/>
            <person name="Wen M."/>
            <person name="Mejri S."/>
            <person name="Dirks R."/>
            <person name="Jansen H."/>
            <person name="Henkel C."/>
            <person name="Chen W.J."/>
            <person name="Zahm M."/>
            <person name="Cabau C."/>
            <person name="Klopp C."/>
            <person name="Thompson A.W."/>
            <person name="Robinson-Rechavi M."/>
            <person name="Braasch I."/>
            <person name="Lecointre G."/>
            <person name="Bobe J."/>
            <person name="Postlethwait J.H."/>
            <person name="Berthelot C."/>
            <person name="Roest Crollius H."/>
            <person name="Guiguen Y."/>
        </authorList>
    </citation>
    <scope>NUCLEOTIDE SEQUENCE</scope>
    <source>
        <strain evidence="2">NC1722</strain>
    </source>
</reference>
<name>A0AAD7TC48_9TELE</name>
<dbReference type="Proteomes" id="UP001221898">
    <property type="component" value="Unassembled WGS sequence"/>
</dbReference>
<comment type="caution">
    <text evidence="2">The sequence shown here is derived from an EMBL/GenBank/DDBJ whole genome shotgun (WGS) entry which is preliminary data.</text>
</comment>
<feature type="compositionally biased region" description="Basic and acidic residues" evidence="1">
    <location>
        <begin position="174"/>
        <end position="183"/>
    </location>
</feature>
<sequence length="218" mass="24079">MLYLYVLHISLTRPSPHKLVGAAFLDYARLLRSMGLTEGAALWASRAGGAGEELLEELSQAGGGGDGGKEEQEEGTTPSPDDEALHVLHTLPLPSSPRGPKGPSRKLGQAGSAEREFPLRETRSSRPDTSGLFGARRRDSWTYDMLSVCCKQCIRHCFPLENLQLSLLKLEKVQPRNRPDHRVSTQRQQPIGLRDEGDSGQRWRNAPEDGACRNQRTV</sequence>
<evidence type="ECO:0000313" key="2">
    <source>
        <dbReference type="EMBL" id="KAJ8418073.1"/>
    </source>
</evidence>
<evidence type="ECO:0000313" key="3">
    <source>
        <dbReference type="Proteomes" id="UP001221898"/>
    </source>
</evidence>
<gene>
    <name evidence="2" type="ORF">AAFF_G00137820</name>
</gene>
<dbReference type="EMBL" id="JAINUG010000002">
    <property type="protein sequence ID" value="KAJ8418073.1"/>
    <property type="molecule type" value="Genomic_DNA"/>
</dbReference>
<evidence type="ECO:0000256" key="1">
    <source>
        <dbReference type="SAM" id="MobiDB-lite"/>
    </source>
</evidence>